<feature type="signal peptide" evidence="1">
    <location>
        <begin position="1"/>
        <end position="22"/>
    </location>
</feature>
<keyword evidence="3" id="KW-1185">Reference proteome</keyword>
<feature type="chain" id="PRO_5047457859" description="Copper chaperone PCu(A)C" evidence="1">
    <location>
        <begin position="23"/>
        <end position="175"/>
    </location>
</feature>
<comment type="caution">
    <text evidence="2">The sequence shown here is derived from an EMBL/GenBank/DDBJ whole genome shotgun (WGS) entry which is preliminary data.</text>
</comment>
<dbReference type="EMBL" id="JBBMFD010000001">
    <property type="protein sequence ID" value="MEQ2439294.1"/>
    <property type="molecule type" value="Genomic_DNA"/>
</dbReference>
<dbReference type="Proteomes" id="UP001489509">
    <property type="component" value="Unassembled WGS sequence"/>
</dbReference>
<evidence type="ECO:0000313" key="3">
    <source>
        <dbReference type="Proteomes" id="UP001489509"/>
    </source>
</evidence>
<keyword evidence="1" id="KW-0732">Signal</keyword>
<name>A0ABV1DW99_9FIRM</name>
<accession>A0ABV1DW99</accession>
<reference evidence="2 3" key="1">
    <citation type="submission" date="2024-03" db="EMBL/GenBank/DDBJ databases">
        <title>Human intestinal bacterial collection.</title>
        <authorList>
            <person name="Pauvert C."/>
            <person name="Hitch T.C.A."/>
            <person name="Clavel T."/>
        </authorList>
    </citation>
    <scope>NUCLEOTIDE SEQUENCE [LARGE SCALE GENOMIC DNA]</scope>
    <source>
        <strain evidence="2 3">CLA-JM-H44</strain>
    </source>
</reference>
<dbReference type="PROSITE" id="PS51257">
    <property type="entry name" value="PROKAR_LIPOPROTEIN"/>
    <property type="match status" value="1"/>
</dbReference>
<evidence type="ECO:0008006" key="4">
    <source>
        <dbReference type="Google" id="ProtNLM"/>
    </source>
</evidence>
<sequence length="175" mass="18148">MKKVTGLLLAVVLLLTGCGGQGGGGAAPSQPDTLSSQFSCVADIHYNEMDIKANVVSPSPGLYTIEVLEPASLKGLKVEWTGQQIQLGYLGLSVGIDPATLPDSLFGSILIDVFNKTAAKDGMSIEAGENELILRGKTDAGDFTVSMDRQTGALKQVSVPSAGLEAQFSEFTKGG</sequence>
<protein>
    <recommendedName>
        <fullName evidence="4">Copper chaperone PCu(A)C</fullName>
    </recommendedName>
</protein>
<proteinExistence type="predicted"/>
<dbReference type="RefSeq" id="WP_349217571.1">
    <property type="nucleotide sequence ID" value="NZ_JBBMFD010000001.1"/>
</dbReference>
<gene>
    <name evidence="2" type="ORF">WMO26_00460</name>
</gene>
<evidence type="ECO:0000256" key="1">
    <source>
        <dbReference type="SAM" id="SignalP"/>
    </source>
</evidence>
<evidence type="ECO:0000313" key="2">
    <source>
        <dbReference type="EMBL" id="MEQ2439294.1"/>
    </source>
</evidence>
<organism evidence="2 3">
    <name type="scientific">Solibaculum intestinale</name>
    <dbReference type="NCBI Taxonomy" id="3133165"/>
    <lineage>
        <taxon>Bacteria</taxon>
        <taxon>Bacillati</taxon>
        <taxon>Bacillota</taxon>
        <taxon>Clostridia</taxon>
        <taxon>Eubacteriales</taxon>
        <taxon>Oscillospiraceae</taxon>
        <taxon>Solibaculum</taxon>
    </lineage>
</organism>